<evidence type="ECO:0000256" key="1">
    <source>
        <dbReference type="ARBA" id="ARBA00004245"/>
    </source>
</evidence>
<comment type="catalytic activity">
    <reaction evidence="16">
        <text>L-seryl-[protein] + ATP = O-phospho-L-seryl-[protein] + ADP + H(+)</text>
        <dbReference type="Rhea" id="RHEA:17989"/>
        <dbReference type="Rhea" id="RHEA-COMP:9863"/>
        <dbReference type="Rhea" id="RHEA-COMP:11604"/>
        <dbReference type="ChEBI" id="CHEBI:15378"/>
        <dbReference type="ChEBI" id="CHEBI:29999"/>
        <dbReference type="ChEBI" id="CHEBI:30616"/>
        <dbReference type="ChEBI" id="CHEBI:83421"/>
        <dbReference type="ChEBI" id="CHEBI:456216"/>
        <dbReference type="EC" id="2.7.11.1"/>
    </reaction>
</comment>
<dbReference type="PROSITE" id="PS50096">
    <property type="entry name" value="IQ"/>
    <property type="match status" value="2"/>
</dbReference>
<evidence type="ECO:0000256" key="11">
    <source>
        <dbReference type="ARBA" id="ARBA00023123"/>
    </source>
</evidence>
<dbReference type="GO" id="GO:0003779">
    <property type="term" value="F:actin binding"/>
    <property type="evidence" value="ECO:0007669"/>
    <property type="project" value="UniProtKB-KW"/>
</dbReference>
<keyword evidence="7" id="KW-0677">Repeat</keyword>
<organism evidence="20 21">
    <name type="scientific">Frankliniella occidentalis</name>
    <name type="common">Western flower thrips</name>
    <name type="synonym">Euthrips occidentalis</name>
    <dbReference type="NCBI Taxonomy" id="133901"/>
    <lineage>
        <taxon>Eukaryota</taxon>
        <taxon>Metazoa</taxon>
        <taxon>Ecdysozoa</taxon>
        <taxon>Arthropoda</taxon>
        <taxon>Hexapoda</taxon>
        <taxon>Insecta</taxon>
        <taxon>Pterygota</taxon>
        <taxon>Neoptera</taxon>
        <taxon>Paraneoptera</taxon>
        <taxon>Thysanoptera</taxon>
        <taxon>Terebrantia</taxon>
        <taxon>Thripoidea</taxon>
        <taxon>Thripidae</taxon>
        <taxon>Frankliniella</taxon>
    </lineage>
</organism>
<protein>
    <recommendedName>
        <fullName evidence="3">non-specific serine/threonine protein kinase</fullName>
        <ecNumber evidence="3">2.7.11.1</ecNumber>
    </recommendedName>
</protein>
<evidence type="ECO:0000256" key="16">
    <source>
        <dbReference type="ARBA" id="ARBA00048679"/>
    </source>
</evidence>
<evidence type="ECO:0000256" key="8">
    <source>
        <dbReference type="ARBA" id="ARBA00022741"/>
    </source>
</evidence>
<evidence type="ECO:0000256" key="10">
    <source>
        <dbReference type="ARBA" id="ARBA00022840"/>
    </source>
</evidence>
<feature type="region of interest" description="Disordered" evidence="18">
    <location>
        <begin position="635"/>
        <end position="691"/>
    </location>
</feature>
<dbReference type="Proteomes" id="UP000504606">
    <property type="component" value="Unplaced"/>
</dbReference>
<feature type="region of interest" description="Disordered" evidence="18">
    <location>
        <begin position="73"/>
        <end position="96"/>
    </location>
</feature>
<dbReference type="Pfam" id="PF00612">
    <property type="entry name" value="IQ"/>
    <property type="match status" value="1"/>
</dbReference>
<evidence type="ECO:0000256" key="2">
    <source>
        <dbReference type="ARBA" id="ARBA00004316"/>
    </source>
</evidence>
<dbReference type="GO" id="GO:0004674">
    <property type="term" value="F:protein serine/threonine kinase activity"/>
    <property type="evidence" value="ECO:0007669"/>
    <property type="project" value="UniProtKB-KW"/>
</dbReference>
<keyword evidence="4" id="KW-0963">Cytoplasm</keyword>
<dbReference type="AlphaFoldDB" id="A0A9C6XQX7"/>
<feature type="region of interest" description="Disordered" evidence="18">
    <location>
        <begin position="598"/>
        <end position="623"/>
    </location>
</feature>
<proteinExistence type="inferred from homology"/>
<dbReference type="Gene3D" id="1.20.120.720">
    <property type="entry name" value="Myosin VI head, motor domain, U50 subdomain"/>
    <property type="match status" value="1"/>
</dbReference>
<dbReference type="Gene3D" id="1.20.58.530">
    <property type="match status" value="1"/>
</dbReference>
<feature type="compositionally biased region" description="Gly residues" evidence="18">
    <location>
        <begin position="635"/>
        <end position="648"/>
    </location>
</feature>
<dbReference type="SMART" id="SM00015">
    <property type="entry name" value="IQ"/>
    <property type="match status" value="2"/>
</dbReference>
<evidence type="ECO:0000256" key="15">
    <source>
        <dbReference type="ARBA" id="ARBA00047899"/>
    </source>
</evidence>
<keyword evidence="9" id="KW-0418">Kinase</keyword>
<dbReference type="GO" id="GO:0005737">
    <property type="term" value="C:cytoplasm"/>
    <property type="evidence" value="ECO:0007669"/>
    <property type="project" value="UniProtKB-ARBA"/>
</dbReference>
<dbReference type="PANTHER" id="PTHR46256:SF2">
    <property type="entry name" value="NEITHER INACTIVATION NOR AFTERPOTENTIAL PROTEIN C"/>
    <property type="match status" value="1"/>
</dbReference>
<keyword evidence="10" id="KW-0067">ATP-binding</keyword>
<evidence type="ECO:0000256" key="12">
    <source>
        <dbReference type="ARBA" id="ARBA00023175"/>
    </source>
</evidence>
<dbReference type="GO" id="GO:0005524">
    <property type="term" value="F:ATP binding"/>
    <property type="evidence" value="ECO:0007669"/>
    <property type="project" value="UniProtKB-KW"/>
</dbReference>
<dbReference type="GO" id="GO:0042995">
    <property type="term" value="C:cell projection"/>
    <property type="evidence" value="ECO:0007669"/>
    <property type="project" value="UniProtKB-SubCell"/>
</dbReference>
<dbReference type="Gene3D" id="3.40.850.10">
    <property type="entry name" value="Kinesin motor domain"/>
    <property type="match status" value="1"/>
</dbReference>
<dbReference type="InterPro" id="IPR052409">
    <property type="entry name" value="Myosin-III_kinase_activity"/>
</dbReference>
<evidence type="ECO:0000313" key="20">
    <source>
        <dbReference type="Proteomes" id="UP000504606"/>
    </source>
</evidence>
<evidence type="ECO:0000256" key="9">
    <source>
        <dbReference type="ARBA" id="ARBA00022777"/>
    </source>
</evidence>
<dbReference type="Gene3D" id="1.20.5.4820">
    <property type="match status" value="1"/>
</dbReference>
<dbReference type="SUPFAM" id="SSF52540">
    <property type="entry name" value="P-loop containing nucleoside triphosphate hydrolases"/>
    <property type="match status" value="1"/>
</dbReference>
<dbReference type="PANTHER" id="PTHR46256">
    <property type="entry name" value="AGAP011099-PA"/>
    <property type="match status" value="1"/>
</dbReference>
<reference evidence="21" key="1">
    <citation type="submission" date="2025-08" db="UniProtKB">
        <authorList>
            <consortium name="RefSeq"/>
        </authorList>
    </citation>
    <scope>IDENTIFICATION</scope>
    <source>
        <tissue evidence="21">Whole organism</tissue>
    </source>
</reference>
<keyword evidence="14" id="KW-0966">Cell projection</keyword>
<evidence type="ECO:0000256" key="13">
    <source>
        <dbReference type="ARBA" id="ARBA00023212"/>
    </source>
</evidence>
<feature type="compositionally biased region" description="Low complexity" evidence="18">
    <location>
        <begin position="649"/>
        <end position="661"/>
    </location>
</feature>
<keyword evidence="11 17" id="KW-0518">Myosin</keyword>
<comment type="similarity">
    <text evidence="17">Belongs to the TRAFAC class myosin-kinesin ATPase superfamily. Myosin family.</text>
</comment>
<dbReference type="GeneID" id="127750362"/>
<evidence type="ECO:0000256" key="5">
    <source>
        <dbReference type="ARBA" id="ARBA00022527"/>
    </source>
</evidence>
<dbReference type="Gene3D" id="1.20.5.190">
    <property type="match status" value="1"/>
</dbReference>
<dbReference type="InterPro" id="IPR001609">
    <property type="entry name" value="Myosin_head_motor_dom-like"/>
</dbReference>
<keyword evidence="20" id="KW-1185">Reference proteome</keyword>
<comment type="caution">
    <text evidence="17">Lacks conserved residue(s) required for the propagation of feature annotation.</text>
</comment>
<dbReference type="KEGG" id="foc:127750362"/>
<dbReference type="PROSITE" id="PS51456">
    <property type="entry name" value="MYOSIN_MOTOR"/>
    <property type="match status" value="1"/>
</dbReference>
<keyword evidence="8" id="KW-0547">Nucleotide-binding</keyword>
<feature type="region of interest" description="Disordered" evidence="18">
    <location>
        <begin position="289"/>
        <end position="327"/>
    </location>
</feature>
<dbReference type="Pfam" id="PF00063">
    <property type="entry name" value="Myosin_head"/>
    <property type="match status" value="1"/>
</dbReference>
<feature type="compositionally biased region" description="Basic and acidic residues" evidence="18">
    <location>
        <begin position="667"/>
        <end position="678"/>
    </location>
</feature>
<dbReference type="SMART" id="SM00242">
    <property type="entry name" value="MYSc"/>
    <property type="match status" value="1"/>
</dbReference>
<evidence type="ECO:0000313" key="21">
    <source>
        <dbReference type="RefSeq" id="XP_052127874.1"/>
    </source>
</evidence>
<keyword evidence="5" id="KW-0723">Serine/threonine-protein kinase</keyword>
<evidence type="ECO:0000256" key="7">
    <source>
        <dbReference type="ARBA" id="ARBA00022737"/>
    </source>
</evidence>
<evidence type="ECO:0000259" key="19">
    <source>
        <dbReference type="PROSITE" id="PS51456"/>
    </source>
</evidence>
<evidence type="ECO:0000256" key="4">
    <source>
        <dbReference type="ARBA" id="ARBA00022490"/>
    </source>
</evidence>
<dbReference type="OrthoDB" id="8194479at2759"/>
<comment type="catalytic activity">
    <reaction evidence="15">
        <text>L-threonyl-[protein] + ATP = O-phospho-L-threonyl-[protein] + ADP + H(+)</text>
        <dbReference type="Rhea" id="RHEA:46608"/>
        <dbReference type="Rhea" id="RHEA-COMP:11060"/>
        <dbReference type="Rhea" id="RHEA-COMP:11605"/>
        <dbReference type="ChEBI" id="CHEBI:15378"/>
        <dbReference type="ChEBI" id="CHEBI:30013"/>
        <dbReference type="ChEBI" id="CHEBI:30616"/>
        <dbReference type="ChEBI" id="CHEBI:61977"/>
        <dbReference type="ChEBI" id="CHEBI:456216"/>
        <dbReference type="EC" id="2.7.11.1"/>
    </reaction>
</comment>
<dbReference type="InterPro" id="IPR027417">
    <property type="entry name" value="P-loop_NTPase"/>
</dbReference>
<keyword evidence="12" id="KW-0505">Motor protein</keyword>
<feature type="domain" description="Myosin motor" evidence="19">
    <location>
        <begin position="1"/>
        <end position="264"/>
    </location>
</feature>
<name>A0A9C6XQX7_FRAOC</name>
<evidence type="ECO:0000256" key="3">
    <source>
        <dbReference type="ARBA" id="ARBA00012513"/>
    </source>
</evidence>
<keyword evidence="17" id="KW-0009">Actin-binding</keyword>
<keyword evidence="6" id="KW-0808">Transferase</keyword>
<dbReference type="CDD" id="cd23767">
    <property type="entry name" value="IQCD"/>
    <property type="match status" value="1"/>
</dbReference>
<dbReference type="GO" id="GO:0000146">
    <property type="term" value="F:microfilament motor activity"/>
    <property type="evidence" value="ECO:0007669"/>
    <property type="project" value="TreeGrafter"/>
</dbReference>
<evidence type="ECO:0000256" key="18">
    <source>
        <dbReference type="SAM" id="MobiDB-lite"/>
    </source>
</evidence>
<accession>A0A9C6XQX7</accession>
<dbReference type="RefSeq" id="XP_052127874.1">
    <property type="nucleotide sequence ID" value="XM_052271914.1"/>
</dbReference>
<dbReference type="InterPro" id="IPR036961">
    <property type="entry name" value="Kinesin_motor_dom_sf"/>
</dbReference>
<dbReference type="EC" id="2.7.11.1" evidence="3"/>
<comment type="subcellular location">
    <subcellularLocation>
        <location evidence="2">Cell projection</location>
    </subcellularLocation>
    <subcellularLocation>
        <location evidence="1">Cytoplasm</location>
        <location evidence="1">Cytoskeleton</location>
    </subcellularLocation>
</comment>
<evidence type="ECO:0000256" key="6">
    <source>
        <dbReference type="ARBA" id="ARBA00022679"/>
    </source>
</evidence>
<dbReference type="InterPro" id="IPR000048">
    <property type="entry name" value="IQ_motif_EF-hand-BS"/>
</dbReference>
<dbReference type="GO" id="GO:0030832">
    <property type="term" value="P:regulation of actin filament length"/>
    <property type="evidence" value="ECO:0007669"/>
    <property type="project" value="TreeGrafter"/>
</dbReference>
<dbReference type="GO" id="GO:0016459">
    <property type="term" value="C:myosin complex"/>
    <property type="evidence" value="ECO:0007669"/>
    <property type="project" value="UniProtKB-KW"/>
</dbReference>
<evidence type="ECO:0000256" key="14">
    <source>
        <dbReference type="ARBA" id="ARBA00023273"/>
    </source>
</evidence>
<sequence length="708" mass="79072">MFLEKSLRNEPRGPRIAAGDSNFVVAHYTGKVTYDVRAMAAKNRDFLPPEMIETMRLSNDANIKLMFTNQLSKSGNLTAPSPPGGVSRPTKEGPKKTRWGAALIAETGKCRHYNTESRGQYSQTRRMRTAAATFRGSCLEVLRALAFGPGCGGTHFVRCVRANANNQPRVFQQDLVRSQLRALAVLDTARARQKGYSTRVPFEEFLRRYQFLAFDFDESVEITKDNCRLLLIRLKMEGWVLGKTKVFLKYYHEEYLSRLYEQQVKKIVKVQCMMRAFLAKRNMQTKLKRLKSQDSVTNRGDAKKLGAKAGRASGKQQRADPKDPAQNEAATVIQRNFRGYKVRKEYGPLVSAGGKLDVETAHFIRHYCHKWKAKSMYQVLLLYRAKRYQDFVYFGQQVHMYNQSMVWNSKTNREPVDPSSLESRAPPDFLEAGADHKPNVFKLPFRLQDPLLLGVFSKVDPLCPDRRASLQEDEPWDAPFRPKQVAGMKGSTSMIIGPYGKRDQEVQTSLVDIRGAARDDDRRPSVQFRNGPAAPAFQVRLRRRLVCGGRPAVGPPGGRRPFNPVAELELRGHKTPRHQEDSDDPPFNFQAMLRKTNHGRASLKRRGSGEDYVYNSSSSGGGGLSAGYGSGYSNGSGRGGGGSGGHGGQFSTSPTSPSPSGRRSRSPRPDSPTRRPRDIPSSVRRRPGSLVSAELAPGIVVYGHVADL</sequence>
<gene>
    <name evidence="21" type="primary">LOC127750362</name>
</gene>
<evidence type="ECO:0000256" key="17">
    <source>
        <dbReference type="PROSITE-ProRule" id="PRU00782"/>
    </source>
</evidence>
<keyword evidence="13" id="KW-0206">Cytoskeleton</keyword>